<comment type="caution">
    <text evidence="9">The sequence shown here is derived from an EMBL/GenBank/DDBJ whole genome shotgun (WGS) entry which is preliminary data.</text>
</comment>
<name>A0A926IFC2_9FIRM</name>
<evidence type="ECO:0000256" key="7">
    <source>
        <dbReference type="SAM" id="Coils"/>
    </source>
</evidence>
<evidence type="ECO:0000256" key="4">
    <source>
        <dbReference type="ARBA" id="ARBA00022795"/>
    </source>
</evidence>
<keyword evidence="4" id="KW-1005">Bacterial flagellum biogenesis</keyword>
<feature type="domain" description="Flagellar assembly protein FliH/Type III secretion system HrpE" evidence="8">
    <location>
        <begin position="139"/>
        <end position="265"/>
    </location>
</feature>
<feature type="coiled-coil region" evidence="7">
    <location>
        <begin position="72"/>
        <end position="106"/>
    </location>
</feature>
<dbReference type="GO" id="GO:0015031">
    <property type="term" value="P:protein transport"/>
    <property type="evidence" value="ECO:0007669"/>
    <property type="project" value="UniProtKB-KW"/>
</dbReference>
<dbReference type="GO" id="GO:0005829">
    <property type="term" value="C:cytosol"/>
    <property type="evidence" value="ECO:0007669"/>
    <property type="project" value="TreeGrafter"/>
</dbReference>
<keyword evidence="5" id="KW-0653">Protein transport</keyword>
<keyword evidence="10" id="KW-1185">Reference proteome</keyword>
<dbReference type="EMBL" id="JACRTG010000018">
    <property type="protein sequence ID" value="MBC8588327.1"/>
    <property type="molecule type" value="Genomic_DNA"/>
</dbReference>
<evidence type="ECO:0000256" key="5">
    <source>
        <dbReference type="ARBA" id="ARBA00022927"/>
    </source>
</evidence>
<gene>
    <name evidence="9" type="ORF">H8707_08745</name>
</gene>
<dbReference type="GO" id="GO:0044781">
    <property type="term" value="P:bacterial-type flagellum organization"/>
    <property type="evidence" value="ECO:0007669"/>
    <property type="project" value="UniProtKB-KW"/>
</dbReference>
<reference evidence="9" key="1">
    <citation type="submission" date="2020-08" db="EMBL/GenBank/DDBJ databases">
        <title>Genome public.</title>
        <authorList>
            <person name="Liu C."/>
            <person name="Sun Q."/>
        </authorList>
    </citation>
    <scope>NUCLEOTIDE SEQUENCE</scope>
    <source>
        <strain evidence="9">BX21</strain>
    </source>
</reference>
<dbReference type="AlphaFoldDB" id="A0A926IFC2"/>
<comment type="function">
    <text evidence="1">Needed for flagellar regrowth and assembly.</text>
</comment>
<proteinExistence type="inferred from homology"/>
<dbReference type="PANTHER" id="PTHR34982">
    <property type="entry name" value="YOP PROTEINS TRANSLOCATION PROTEIN L"/>
    <property type="match status" value="1"/>
</dbReference>
<evidence type="ECO:0000313" key="9">
    <source>
        <dbReference type="EMBL" id="MBC8588327.1"/>
    </source>
</evidence>
<keyword evidence="7" id="KW-0175">Coiled coil</keyword>
<keyword evidence="6" id="KW-1006">Bacterial flagellum protein export</keyword>
<dbReference type="PANTHER" id="PTHR34982:SF1">
    <property type="entry name" value="FLAGELLAR ASSEMBLY PROTEIN FLIH"/>
    <property type="match status" value="1"/>
</dbReference>
<comment type="similarity">
    <text evidence="2">Belongs to the FliH family.</text>
</comment>
<dbReference type="InterPro" id="IPR051472">
    <property type="entry name" value="T3SS_Stator/FliH"/>
</dbReference>
<dbReference type="Pfam" id="PF02108">
    <property type="entry name" value="FliH"/>
    <property type="match status" value="1"/>
</dbReference>
<evidence type="ECO:0000259" key="8">
    <source>
        <dbReference type="Pfam" id="PF02108"/>
    </source>
</evidence>
<dbReference type="Proteomes" id="UP000601171">
    <property type="component" value="Unassembled WGS sequence"/>
</dbReference>
<evidence type="ECO:0000256" key="1">
    <source>
        <dbReference type="ARBA" id="ARBA00003041"/>
    </source>
</evidence>
<accession>A0A926IFC2</accession>
<keyword evidence="3" id="KW-0813">Transport</keyword>
<organism evidence="9 10">
    <name type="scientific">Paratissierella segnis</name>
    <dbReference type="NCBI Taxonomy" id="2763679"/>
    <lineage>
        <taxon>Bacteria</taxon>
        <taxon>Bacillati</taxon>
        <taxon>Bacillota</taxon>
        <taxon>Tissierellia</taxon>
        <taxon>Tissierellales</taxon>
        <taxon>Tissierellaceae</taxon>
        <taxon>Paratissierella</taxon>
    </lineage>
</organism>
<evidence type="ECO:0000256" key="2">
    <source>
        <dbReference type="ARBA" id="ARBA00006602"/>
    </source>
</evidence>
<evidence type="ECO:0000313" key="10">
    <source>
        <dbReference type="Proteomes" id="UP000601171"/>
    </source>
</evidence>
<protein>
    <recommendedName>
        <fullName evidence="8">Flagellar assembly protein FliH/Type III secretion system HrpE domain-containing protein</fullName>
    </recommendedName>
</protein>
<evidence type="ECO:0000256" key="3">
    <source>
        <dbReference type="ARBA" id="ARBA00022448"/>
    </source>
</evidence>
<sequence length="277" mass="31633">MEEVIKIQSSYRVIKGNNICCEGESKITIKNSYDNKIDFYPSPEEEEKCDDLADLESIKDEIRASLTDDIKKELYKKTAEERRKIIEKANEEANNLLEEAKKQGFDKGFKKGCEEGFKEGLTNGYNQGILDAKSEASKIKNNAVKIVEDAQESVSDYFRESHDQIIELAADMAESIVHLTIDESSENILMLVNPILQEFGKTENIVITCHPDNLDYLKLYKYKLEEVCPNTIFTILSDANLEKDGCIVENENKIIDLQIRKQLNSILESIKDIDNME</sequence>
<dbReference type="InterPro" id="IPR018035">
    <property type="entry name" value="Flagellar_FliH/T3SS_HrpE"/>
</dbReference>
<evidence type="ECO:0000256" key="6">
    <source>
        <dbReference type="ARBA" id="ARBA00023225"/>
    </source>
</evidence>